<protein>
    <submittedName>
        <fullName evidence="2">Uncharacterized protein</fullName>
    </submittedName>
</protein>
<keyword evidence="1" id="KW-0812">Transmembrane</keyword>
<evidence type="ECO:0000313" key="2">
    <source>
        <dbReference type="Ensembl" id="ENSMLEP00000002662.1"/>
    </source>
</evidence>
<dbReference type="Ensembl" id="ENSMLET00000012095.1">
    <property type="protein sequence ID" value="ENSMLEP00000002662.1"/>
    <property type="gene ID" value="ENSMLEG00000010994.1"/>
</dbReference>
<proteinExistence type="predicted"/>
<evidence type="ECO:0000313" key="3">
    <source>
        <dbReference type="Proteomes" id="UP000233140"/>
    </source>
</evidence>
<reference evidence="2" key="1">
    <citation type="submission" date="2025-08" db="UniProtKB">
        <authorList>
            <consortium name="Ensembl"/>
        </authorList>
    </citation>
    <scope>IDENTIFICATION</scope>
</reference>
<reference evidence="2" key="2">
    <citation type="submission" date="2025-09" db="UniProtKB">
        <authorList>
            <consortium name="Ensembl"/>
        </authorList>
    </citation>
    <scope>IDENTIFICATION</scope>
</reference>
<feature type="transmembrane region" description="Helical" evidence="1">
    <location>
        <begin position="20"/>
        <end position="39"/>
    </location>
</feature>
<keyword evidence="1" id="KW-0472">Membrane</keyword>
<dbReference type="Proteomes" id="UP000233140">
    <property type="component" value="Unassembled WGS sequence"/>
</dbReference>
<accession>A0A2K5XH78</accession>
<dbReference type="AlphaFoldDB" id="A0A2K5XH78"/>
<evidence type="ECO:0000256" key="1">
    <source>
        <dbReference type="SAM" id="Phobius"/>
    </source>
</evidence>
<keyword evidence="1" id="KW-1133">Transmembrane helix</keyword>
<dbReference type="OMA" id="SCIQMSK"/>
<name>A0A2K5XH78_MANLE</name>
<keyword evidence="3" id="KW-1185">Reference proteome</keyword>
<sequence length="85" mass="9851">MSTLASKKTTVTRSSNSVNIFLYQNCYYAAFIWAGFIFLHCEIALQCITTARRTYIYIFKNISDSCTQMSKVFVATYYIAYTQNH</sequence>
<organism evidence="2 3">
    <name type="scientific">Mandrillus leucophaeus</name>
    <name type="common">Drill</name>
    <name type="synonym">Papio leucophaeus</name>
    <dbReference type="NCBI Taxonomy" id="9568"/>
    <lineage>
        <taxon>Eukaryota</taxon>
        <taxon>Metazoa</taxon>
        <taxon>Chordata</taxon>
        <taxon>Craniata</taxon>
        <taxon>Vertebrata</taxon>
        <taxon>Euteleostomi</taxon>
        <taxon>Mammalia</taxon>
        <taxon>Eutheria</taxon>
        <taxon>Euarchontoglires</taxon>
        <taxon>Primates</taxon>
        <taxon>Haplorrhini</taxon>
        <taxon>Catarrhini</taxon>
        <taxon>Cercopithecidae</taxon>
        <taxon>Cercopithecinae</taxon>
        <taxon>Mandrillus</taxon>
    </lineage>
</organism>
<dbReference type="GeneTree" id="ENSGT00900000143744"/>